<evidence type="ECO:0000256" key="6">
    <source>
        <dbReference type="ARBA" id="ARBA00022490"/>
    </source>
</evidence>
<dbReference type="PROSITE" id="PS00181">
    <property type="entry name" value="GLNA_ATP"/>
    <property type="match status" value="1"/>
</dbReference>
<reference evidence="20" key="1">
    <citation type="journal article" date="2019" name="Int. J. Syst. Evol. Microbiol.">
        <title>The Global Catalogue of Microorganisms (GCM) 10K type strain sequencing project: providing services to taxonomists for standard genome sequencing and annotation.</title>
        <authorList>
            <consortium name="The Broad Institute Genomics Platform"/>
            <consortium name="The Broad Institute Genome Sequencing Center for Infectious Disease"/>
            <person name="Wu L."/>
            <person name="Ma J."/>
        </authorList>
    </citation>
    <scope>NUCLEOTIDE SEQUENCE [LARGE SCALE GENOMIC DNA]</scope>
    <source>
        <strain evidence="20">JCM 14368</strain>
    </source>
</reference>
<gene>
    <name evidence="19" type="ORF">GCM10008937_28410</name>
</gene>
<dbReference type="InterPro" id="IPR008147">
    <property type="entry name" value="Gln_synt_N"/>
</dbReference>
<dbReference type="InterPro" id="IPR036651">
    <property type="entry name" value="Gln_synt_N_sf"/>
</dbReference>
<keyword evidence="6" id="KW-0963">Cytoplasm</keyword>
<dbReference type="Pfam" id="PF00120">
    <property type="entry name" value="Gln-synt_C"/>
    <property type="match status" value="1"/>
</dbReference>
<dbReference type="Pfam" id="PF03951">
    <property type="entry name" value="Gln-synt_N"/>
    <property type="match status" value="1"/>
</dbReference>
<keyword evidence="7" id="KW-0436">Ligase</keyword>
<evidence type="ECO:0000313" key="20">
    <source>
        <dbReference type="Proteomes" id="UP001500191"/>
    </source>
</evidence>
<dbReference type="Proteomes" id="UP001500191">
    <property type="component" value="Unassembled WGS sequence"/>
</dbReference>
<dbReference type="SUPFAM" id="SSF54368">
    <property type="entry name" value="Glutamine synthetase, N-terminal domain"/>
    <property type="match status" value="1"/>
</dbReference>
<evidence type="ECO:0000259" key="18">
    <source>
        <dbReference type="PROSITE" id="PS51987"/>
    </source>
</evidence>
<comment type="subcellular location">
    <subcellularLocation>
        <location evidence="2">Cytoplasm</location>
    </subcellularLocation>
</comment>
<evidence type="ECO:0000259" key="17">
    <source>
        <dbReference type="PROSITE" id="PS51986"/>
    </source>
</evidence>
<evidence type="ECO:0000256" key="16">
    <source>
        <dbReference type="SAM" id="MobiDB-lite"/>
    </source>
</evidence>
<dbReference type="InterPro" id="IPR027303">
    <property type="entry name" value="Gln_synth_gly_rich_site"/>
</dbReference>
<evidence type="ECO:0000256" key="9">
    <source>
        <dbReference type="ARBA" id="ARBA00022741"/>
    </source>
</evidence>
<dbReference type="Gene3D" id="3.30.590.10">
    <property type="entry name" value="Glutamine synthetase/guanido kinase, catalytic domain"/>
    <property type="match status" value="1"/>
</dbReference>
<evidence type="ECO:0000256" key="12">
    <source>
        <dbReference type="ARBA" id="ARBA00030668"/>
    </source>
</evidence>
<comment type="caution">
    <text evidence="19">The sequence shown here is derived from an EMBL/GenBank/DDBJ whole genome shotgun (WGS) entry which is preliminary data.</text>
</comment>
<evidence type="ECO:0000256" key="8">
    <source>
        <dbReference type="ARBA" id="ARBA00022723"/>
    </source>
</evidence>
<feature type="compositionally biased region" description="Low complexity" evidence="16">
    <location>
        <begin position="1"/>
        <end position="14"/>
    </location>
</feature>
<dbReference type="EC" id="6.3.1.2" evidence="4"/>
<dbReference type="InterPro" id="IPR004809">
    <property type="entry name" value="Gln_synth_I"/>
</dbReference>
<accession>A0ABP3MF02</accession>
<evidence type="ECO:0000256" key="13">
    <source>
        <dbReference type="ARBA" id="ARBA00049436"/>
    </source>
</evidence>
<dbReference type="Gene3D" id="3.10.20.70">
    <property type="entry name" value="Glutamine synthetase, N-terminal domain"/>
    <property type="match status" value="1"/>
</dbReference>
<evidence type="ECO:0000256" key="2">
    <source>
        <dbReference type="ARBA" id="ARBA00004496"/>
    </source>
</evidence>
<comment type="catalytic activity">
    <reaction evidence="13">
        <text>L-glutamate + NH4(+) + ATP = L-glutamine + ADP + phosphate + H(+)</text>
        <dbReference type="Rhea" id="RHEA:16169"/>
        <dbReference type="ChEBI" id="CHEBI:15378"/>
        <dbReference type="ChEBI" id="CHEBI:28938"/>
        <dbReference type="ChEBI" id="CHEBI:29985"/>
        <dbReference type="ChEBI" id="CHEBI:30616"/>
        <dbReference type="ChEBI" id="CHEBI:43474"/>
        <dbReference type="ChEBI" id="CHEBI:58359"/>
        <dbReference type="ChEBI" id="CHEBI:456216"/>
        <dbReference type="EC" id="6.3.1.2"/>
    </reaction>
</comment>
<dbReference type="PROSITE" id="PS51987">
    <property type="entry name" value="GS_CATALYTIC"/>
    <property type="match status" value="1"/>
</dbReference>
<evidence type="ECO:0000313" key="19">
    <source>
        <dbReference type="EMBL" id="GAA0519140.1"/>
    </source>
</evidence>
<evidence type="ECO:0000256" key="14">
    <source>
        <dbReference type="PROSITE-ProRule" id="PRU01330"/>
    </source>
</evidence>
<feature type="domain" description="GS beta-grasp" evidence="17">
    <location>
        <begin position="39"/>
        <end position="128"/>
    </location>
</feature>
<keyword evidence="8" id="KW-0479">Metal-binding</keyword>
<dbReference type="NCBIfam" id="TIGR00653">
    <property type="entry name" value="GlnA"/>
    <property type="match status" value="1"/>
</dbReference>
<keyword evidence="20" id="KW-1185">Reference proteome</keyword>
<feature type="region of interest" description="Disordered" evidence="16">
    <location>
        <begin position="1"/>
        <end position="29"/>
    </location>
</feature>
<comment type="cofactor">
    <cofactor evidence="1">
        <name>Mg(2+)</name>
        <dbReference type="ChEBI" id="CHEBI:18420"/>
    </cofactor>
</comment>
<sequence length="470" mass="52298">MPTRSSRSTATPASPEVPARPTQPGGPTRESILARLHEAEVKFLRLQFTDILGTTKNVEVPKSQFQKALNGDVTFDGSAVEGFTRVEESDMLLRPDLGTFLIYPQFSREEGERGKVARLICDVALPDGTPFEGDPRQVLKRQIARAQALGFEMFVGTEPEFFLFERTPAGLGSTVTHDKAGYFDLAPIDKGERIRREITNKLVEMGFEIEAAHHEVAPGQHEIDFRYAPALETADRIATFKFVVKRVALEYGLLASFLPKPIPGVNGSGMHCHLSLFRDGVNAFADPAGEYGLSRTAEQFIAGLLDHAGGMTAITNPLVNSYKRLVPGFEAPVNVAWSTSNRSALIRIPAKRGNSTRAEVRMPDPSCNPYLALAVMLAAGLDGLEGRMEPAPAIQRNIFKMTVREKRHHRVRELPSDLREAVEELEKDEVMRRALGEHVMDHFVAAKRAEWREYSAAVHQWELDRYLDLI</sequence>
<evidence type="ECO:0000256" key="10">
    <source>
        <dbReference type="ARBA" id="ARBA00022840"/>
    </source>
</evidence>
<keyword evidence="9" id="KW-0547">Nucleotide-binding</keyword>
<dbReference type="InterPro" id="IPR014746">
    <property type="entry name" value="Gln_synth/guanido_kin_cat_dom"/>
</dbReference>
<evidence type="ECO:0000256" key="15">
    <source>
        <dbReference type="RuleBase" id="RU000384"/>
    </source>
</evidence>
<name>A0ABP3MF02_9DEIO</name>
<dbReference type="PANTHER" id="PTHR43785:SF12">
    <property type="entry name" value="TYPE-1 GLUTAMINE SYNTHETASE 2"/>
    <property type="match status" value="1"/>
</dbReference>
<dbReference type="PROSITE" id="PS51986">
    <property type="entry name" value="GS_BETA_GRASP"/>
    <property type="match status" value="1"/>
</dbReference>
<organism evidence="19 20">
    <name type="scientific">Deinococcus depolymerans</name>
    <dbReference type="NCBI Taxonomy" id="392408"/>
    <lineage>
        <taxon>Bacteria</taxon>
        <taxon>Thermotogati</taxon>
        <taxon>Deinococcota</taxon>
        <taxon>Deinococci</taxon>
        <taxon>Deinococcales</taxon>
        <taxon>Deinococcaceae</taxon>
        <taxon>Deinococcus</taxon>
    </lineage>
</organism>
<dbReference type="InterPro" id="IPR008146">
    <property type="entry name" value="Gln_synth_cat_dom"/>
</dbReference>
<keyword evidence="10" id="KW-0067">ATP-binding</keyword>
<evidence type="ECO:0000256" key="3">
    <source>
        <dbReference type="ARBA" id="ARBA00009897"/>
    </source>
</evidence>
<evidence type="ECO:0000256" key="7">
    <source>
        <dbReference type="ARBA" id="ARBA00022598"/>
    </source>
</evidence>
<keyword evidence="11" id="KW-0460">Magnesium</keyword>
<dbReference type="SMART" id="SM01230">
    <property type="entry name" value="Gln-synt_C"/>
    <property type="match status" value="1"/>
</dbReference>
<comment type="similarity">
    <text evidence="3 14 15">Belongs to the glutamine synthetase family.</text>
</comment>
<protein>
    <recommendedName>
        <fullName evidence="5">Glutamine synthetase</fullName>
        <ecNumber evidence="4">6.3.1.2</ecNumber>
    </recommendedName>
    <alternativeName>
        <fullName evidence="12">Glutamate--ammonia ligase</fullName>
    </alternativeName>
</protein>
<dbReference type="RefSeq" id="WP_343760135.1">
    <property type="nucleotide sequence ID" value="NZ_BAAADB010000029.1"/>
</dbReference>
<dbReference type="SUPFAM" id="SSF55931">
    <property type="entry name" value="Glutamine synthetase/guanido kinase"/>
    <property type="match status" value="1"/>
</dbReference>
<evidence type="ECO:0000256" key="4">
    <source>
        <dbReference type="ARBA" id="ARBA00012937"/>
    </source>
</evidence>
<evidence type="ECO:0000256" key="5">
    <source>
        <dbReference type="ARBA" id="ARBA00021364"/>
    </source>
</evidence>
<proteinExistence type="inferred from homology"/>
<dbReference type="EMBL" id="BAAADB010000029">
    <property type="protein sequence ID" value="GAA0519140.1"/>
    <property type="molecule type" value="Genomic_DNA"/>
</dbReference>
<evidence type="ECO:0000256" key="1">
    <source>
        <dbReference type="ARBA" id="ARBA00001946"/>
    </source>
</evidence>
<dbReference type="PANTHER" id="PTHR43785">
    <property type="entry name" value="GAMMA-GLUTAMYLPUTRESCINE SYNTHETASE"/>
    <property type="match status" value="1"/>
</dbReference>
<feature type="domain" description="GS catalytic" evidence="18">
    <location>
        <begin position="135"/>
        <end position="470"/>
    </location>
</feature>
<evidence type="ECO:0000256" key="11">
    <source>
        <dbReference type="ARBA" id="ARBA00022842"/>
    </source>
</evidence>